<dbReference type="STRING" id="1121419.SAMN05443529_14012"/>
<reference evidence="3" key="1">
    <citation type="submission" date="2016-10" db="EMBL/GenBank/DDBJ databases">
        <authorList>
            <person name="Varghese N."/>
            <person name="Submissions S."/>
        </authorList>
    </citation>
    <scope>NUCLEOTIDE SEQUENCE [LARGE SCALE GENOMIC DNA]</scope>
    <source>
        <strain evidence="3">DSM 8344</strain>
    </source>
</reference>
<keyword evidence="1" id="KW-0812">Transmembrane</keyword>
<organism evidence="2 3">
    <name type="scientific">Desulfosporosinus hippei DSM 8344</name>
    <dbReference type="NCBI Taxonomy" id="1121419"/>
    <lineage>
        <taxon>Bacteria</taxon>
        <taxon>Bacillati</taxon>
        <taxon>Bacillota</taxon>
        <taxon>Clostridia</taxon>
        <taxon>Eubacteriales</taxon>
        <taxon>Desulfitobacteriaceae</taxon>
        <taxon>Desulfosporosinus</taxon>
    </lineage>
</organism>
<sequence length="75" mass="8223">MTYKAILKNIGRIGFYQVNLYLALSVSGMSNLSVLKIYKAVPVTKSSMSQNATTCRVLGHARAVCHLQRGIICYG</sequence>
<keyword evidence="3" id="KW-1185">Reference proteome</keyword>
<keyword evidence="1" id="KW-0472">Membrane</keyword>
<dbReference type="EMBL" id="FNCP01000040">
    <property type="protein sequence ID" value="SDI45551.1"/>
    <property type="molecule type" value="Genomic_DNA"/>
</dbReference>
<name>A0A1G8KQ04_9FIRM</name>
<proteinExistence type="predicted"/>
<evidence type="ECO:0000313" key="2">
    <source>
        <dbReference type="EMBL" id="SDI45551.1"/>
    </source>
</evidence>
<evidence type="ECO:0000256" key="1">
    <source>
        <dbReference type="SAM" id="Phobius"/>
    </source>
</evidence>
<dbReference type="AlphaFoldDB" id="A0A1G8KQ04"/>
<protein>
    <submittedName>
        <fullName evidence="2">Uncharacterized protein</fullName>
    </submittedName>
</protein>
<evidence type="ECO:0000313" key="3">
    <source>
        <dbReference type="Proteomes" id="UP000198656"/>
    </source>
</evidence>
<accession>A0A1G8KQ04</accession>
<feature type="transmembrane region" description="Helical" evidence="1">
    <location>
        <begin position="20"/>
        <end position="38"/>
    </location>
</feature>
<gene>
    <name evidence="2" type="ORF">SAMN05443529_14012</name>
</gene>
<dbReference type="Proteomes" id="UP000198656">
    <property type="component" value="Unassembled WGS sequence"/>
</dbReference>
<keyword evidence="1" id="KW-1133">Transmembrane helix</keyword>